<evidence type="ECO:0000259" key="12">
    <source>
        <dbReference type="PROSITE" id="PS50901"/>
    </source>
</evidence>
<dbReference type="NCBIfam" id="TIGR03924">
    <property type="entry name" value="T7SS_EccC_a"/>
    <property type="match status" value="1"/>
</dbReference>
<keyword evidence="4" id="KW-0677">Repeat</keyword>
<feature type="region of interest" description="Disordered" evidence="10">
    <location>
        <begin position="1"/>
        <end position="21"/>
    </location>
</feature>
<dbReference type="InterPro" id="IPR023837">
    <property type="entry name" value="EccCb-like_Actinobacteria"/>
</dbReference>
<evidence type="ECO:0000256" key="9">
    <source>
        <dbReference type="PROSITE-ProRule" id="PRU00289"/>
    </source>
</evidence>
<feature type="domain" description="FtsK" evidence="12">
    <location>
        <begin position="471"/>
        <end position="673"/>
    </location>
</feature>
<evidence type="ECO:0000256" key="5">
    <source>
        <dbReference type="ARBA" id="ARBA00022741"/>
    </source>
</evidence>
<keyword evidence="2" id="KW-1003">Cell membrane</keyword>
<evidence type="ECO:0000256" key="2">
    <source>
        <dbReference type="ARBA" id="ARBA00022475"/>
    </source>
</evidence>
<evidence type="ECO:0000256" key="7">
    <source>
        <dbReference type="ARBA" id="ARBA00022989"/>
    </source>
</evidence>
<keyword evidence="14" id="KW-1185">Reference proteome</keyword>
<evidence type="ECO:0000256" key="6">
    <source>
        <dbReference type="ARBA" id="ARBA00022840"/>
    </source>
</evidence>
<accession>A0ABR4SIB2</accession>
<feature type="binding site" evidence="9">
    <location>
        <begin position="845"/>
        <end position="852"/>
    </location>
    <ligand>
        <name>ATP</name>
        <dbReference type="ChEBI" id="CHEBI:30616"/>
    </ligand>
</feature>
<feature type="transmembrane region" description="Helical" evidence="11">
    <location>
        <begin position="63"/>
        <end position="83"/>
    </location>
</feature>
<dbReference type="InterPro" id="IPR003593">
    <property type="entry name" value="AAA+_ATPase"/>
</dbReference>
<dbReference type="SMART" id="SM00382">
    <property type="entry name" value="AAA"/>
    <property type="match status" value="2"/>
</dbReference>
<evidence type="ECO:0000313" key="14">
    <source>
        <dbReference type="Proteomes" id="UP000030182"/>
    </source>
</evidence>
<feature type="binding site" evidence="9">
    <location>
        <begin position="494"/>
        <end position="501"/>
    </location>
    <ligand>
        <name>ATP</name>
        <dbReference type="ChEBI" id="CHEBI:30616"/>
    </ligand>
</feature>
<evidence type="ECO:0000256" key="4">
    <source>
        <dbReference type="ARBA" id="ARBA00022737"/>
    </source>
</evidence>
<keyword evidence="5 9" id="KW-0547">Nucleotide-binding</keyword>
<keyword evidence="8 11" id="KW-0472">Membrane</keyword>
<keyword evidence="6 9" id="KW-0067">ATP-binding</keyword>
<dbReference type="SUPFAM" id="SSF52540">
    <property type="entry name" value="P-loop containing nucleoside triphosphate hydrolases"/>
    <property type="match status" value="2"/>
</dbReference>
<evidence type="ECO:0000256" key="11">
    <source>
        <dbReference type="SAM" id="Phobius"/>
    </source>
</evidence>
<name>A0ABR4SIB2_9MICO</name>
<dbReference type="NCBIfam" id="TIGR03925">
    <property type="entry name" value="T7SS_EccC_b"/>
    <property type="match status" value="1"/>
</dbReference>
<protein>
    <submittedName>
        <fullName evidence="13">Cell division protein FtsK</fullName>
    </submittedName>
</protein>
<gene>
    <name evidence="13" type="ORF">DHOM_08300</name>
</gene>
<comment type="subcellular location">
    <subcellularLocation>
        <location evidence="1">Cell membrane</location>
        <topology evidence="1">Multi-pass membrane protein</topology>
    </subcellularLocation>
</comment>
<dbReference type="Pfam" id="PF01580">
    <property type="entry name" value="FtsK_SpoIIIE"/>
    <property type="match status" value="2"/>
</dbReference>
<dbReference type="Gene3D" id="3.40.50.300">
    <property type="entry name" value="P-loop containing nucleotide triphosphate hydrolases"/>
    <property type="match status" value="3"/>
</dbReference>
<dbReference type="InterPro" id="IPR023836">
    <property type="entry name" value="EccCa-like_Actinobacteria"/>
</dbReference>
<evidence type="ECO:0000256" key="1">
    <source>
        <dbReference type="ARBA" id="ARBA00004651"/>
    </source>
</evidence>
<proteinExistence type="predicted"/>
<keyword evidence="7 11" id="KW-1133">Transmembrane helix</keyword>
<evidence type="ECO:0000256" key="10">
    <source>
        <dbReference type="SAM" id="MobiDB-lite"/>
    </source>
</evidence>
<evidence type="ECO:0000313" key="13">
    <source>
        <dbReference type="EMBL" id="KDS92933.1"/>
    </source>
</evidence>
<dbReference type="InterPro" id="IPR050206">
    <property type="entry name" value="FtsK/SpoIIIE/SftA"/>
</dbReference>
<organism evidence="13 14">
    <name type="scientific">Dermabacter hominis 1368</name>
    <dbReference type="NCBI Taxonomy" id="1450519"/>
    <lineage>
        <taxon>Bacteria</taxon>
        <taxon>Bacillati</taxon>
        <taxon>Actinomycetota</taxon>
        <taxon>Actinomycetes</taxon>
        <taxon>Micrococcales</taxon>
        <taxon>Dermabacteraceae</taxon>
        <taxon>Dermabacter</taxon>
    </lineage>
</organism>
<dbReference type="PANTHER" id="PTHR22683">
    <property type="entry name" value="SPORULATION PROTEIN RELATED"/>
    <property type="match status" value="1"/>
</dbReference>
<dbReference type="PANTHER" id="PTHR22683:SF1">
    <property type="entry name" value="TYPE VII SECRETION SYSTEM PROTEIN ESSC"/>
    <property type="match status" value="1"/>
</dbReference>
<dbReference type="EMBL" id="JDRS01000011">
    <property type="protein sequence ID" value="KDS92933.1"/>
    <property type="molecule type" value="Genomic_DNA"/>
</dbReference>
<feature type="domain" description="FtsK" evidence="12">
    <location>
        <begin position="827"/>
        <end position="1017"/>
    </location>
</feature>
<dbReference type="RefSeq" id="WP_034371494.1">
    <property type="nucleotide sequence ID" value="NZ_KN323183.1"/>
</dbReference>
<evidence type="ECO:0000256" key="3">
    <source>
        <dbReference type="ARBA" id="ARBA00022692"/>
    </source>
</evidence>
<dbReference type="GO" id="GO:0051301">
    <property type="term" value="P:cell division"/>
    <property type="evidence" value="ECO:0007669"/>
    <property type="project" value="UniProtKB-KW"/>
</dbReference>
<reference evidence="13 14" key="1">
    <citation type="submission" date="2014-01" db="EMBL/GenBank/DDBJ databases">
        <title>Draft genome sequence of the multidrug-resistant clinical isolate Dermabacter hominis 1368.</title>
        <authorList>
            <person name="Albersmeier A."/>
            <person name="Bomholt C."/>
            <person name="Glaub A."/>
            <person name="Ruckert C."/>
            <person name="Soriano F."/>
            <person name="Fernandez-Natal I."/>
            <person name="Tauch A."/>
        </authorList>
    </citation>
    <scope>NUCLEOTIDE SEQUENCE [LARGE SCALE GENOMIC DNA]</scope>
    <source>
        <strain evidence="13 14">1368</strain>
    </source>
</reference>
<feature type="compositionally biased region" description="Basic residues" evidence="10">
    <location>
        <begin position="1"/>
        <end position="10"/>
    </location>
</feature>
<dbReference type="Proteomes" id="UP000030182">
    <property type="component" value="Unassembled WGS sequence"/>
</dbReference>
<keyword evidence="3 11" id="KW-0812">Transmembrane</keyword>
<sequence>MSTRIVHRPARTSPSAPGITRHEIELPPALPENDGTANFLMLIPMLGAATSMTLMMLFRGSALAAIGALMMIVTVIAFIIMFMSNRGRTIRRRQSLRDRYLTYLDRQSSELFEAEQHRAELARAAEPHPGALLSLARSTSRLWERRRDDQDFMRLRLGTGFAPAVEFERVGEDNAMSLDDEFMSSELDRVEARFTTMPDAPVTIPFDSVGNVSIVGDQPFCRRIAVLLTSHAAALSSPEDIQMALTYPEGEAREFWSWMTWLPHMADQSRATQHGPIRRIAKDERQLGEVLRPELHRRLTEAAQLRRNLGGGNISSTMARMWIVSDHHGEDALDLPIGDREVRPSDVGLTMLHLLASREHEPDDITLRISPSSVKSDEAIIERYTSRDREPERLTVKLDEFTHEEARALARYLSGVRLAPDSLEHDETQQALRASDLLGVGELTNINLEEAWAPRPRSSFLRVQIGTDDQGAPVMLDLKESAQYGMGPHGLAIGATGSGKSELLRTLVLGLVTGHSPADVNMVLIDYKGGAAFAPFENLPHVAGVITNLGDDANLVERVYASLEGEVKRRQQLLKDAGSLSDITTYRRRQAADGGEHMEPLPHLLVIIDEFGELLTARPDFIDLFLSIGRIGRSIGVHLLLSSQRIEGGKLRGLDTYLSYRIGLRTLSAAESRTVIDTVDAFSLPPLPGYGYLKVDTTTYTKFRSGYVSGLLPAQEDEMEVADLPHVSLIDEFAVLDTDSEPDKKAAPGGADDEDEEGDTILSTVVAQLEKQPRVTRPIWLDPIDKVITLDQAAGKPMATRRGLRLPKDKLLSVPIGMIDDPARQWQGKLNLDLAGPGGHVFIVGAPRSGKTTALHTIAASLALTHPSAEAIVYGIDLLGSGLMAIEKLPNVAGIATRQQREAVRRTVEEVQAAMQARELLLHQSQLPDLESVRRAAGLDVDPKLMSEIVLLVDGFGQFNEEFNDLEENIKDIVRRGAGLGVHVVATGSRLNDARLTMQTYFGNRLELRLTDPGESSVARKLSATIAADRPGQCLTSKSLFGQIALPRIDSKADRETTVEGLTNLVEAVSASTTDRAPKVRLLPTVVTPDLLEQSESKNLIPIGLYEGDLATAQLDVEGTDWNMVLLGSNKMGRTSMLKYIAREMMKRWSEEELVFAVFDPRRNLADAIPEPYLGGYAASATLAEQLVAAIIPELKKRVPGSPEAAEAERETQPRIVLLVDDYDVLTAGNMSPLQALQPFLAMGPEINLSAIIARRVAGASRGLYEPVFNTVRESGATGFMFSGDRTEGLLLGGERARSLPTGRARMFRMGQPGETVQIVYEGGDEEVTHSRGFGSPHANN</sequence>
<comment type="caution">
    <text evidence="13">The sequence shown here is derived from an EMBL/GenBank/DDBJ whole genome shotgun (WGS) entry which is preliminary data.</text>
</comment>
<evidence type="ECO:0000256" key="8">
    <source>
        <dbReference type="ARBA" id="ARBA00023136"/>
    </source>
</evidence>
<keyword evidence="13" id="KW-0131">Cell cycle</keyword>
<dbReference type="InterPro" id="IPR027417">
    <property type="entry name" value="P-loop_NTPase"/>
</dbReference>
<dbReference type="InterPro" id="IPR002543">
    <property type="entry name" value="FtsK_dom"/>
</dbReference>
<dbReference type="PROSITE" id="PS50901">
    <property type="entry name" value="FTSK"/>
    <property type="match status" value="2"/>
</dbReference>
<keyword evidence="13" id="KW-0132">Cell division</keyword>